<name>A0A2N3NFX6_9PEZI</name>
<reference evidence="4 5" key="1">
    <citation type="journal article" date="2017" name="G3 (Bethesda)">
        <title>First Draft Genome Sequence of the Pathogenic Fungus Lomentospora prolificans (Formerly Scedosporium prolificans).</title>
        <authorList>
            <person name="Luo R."/>
            <person name="Zimin A."/>
            <person name="Workman R."/>
            <person name="Fan Y."/>
            <person name="Pertea G."/>
            <person name="Grossman N."/>
            <person name="Wear M.P."/>
            <person name="Jia B."/>
            <person name="Miller H."/>
            <person name="Casadevall A."/>
            <person name="Timp W."/>
            <person name="Zhang S.X."/>
            <person name="Salzberg S.L."/>
        </authorList>
    </citation>
    <scope>NUCLEOTIDE SEQUENCE [LARGE SCALE GENOMIC DNA]</scope>
    <source>
        <strain evidence="4 5">JHH-5317</strain>
    </source>
</reference>
<evidence type="ECO:0000313" key="4">
    <source>
        <dbReference type="EMBL" id="PKS11376.1"/>
    </source>
</evidence>
<accession>A0A2N3NFX6</accession>
<evidence type="ECO:0000256" key="1">
    <source>
        <dbReference type="SAM" id="Coils"/>
    </source>
</evidence>
<feature type="region of interest" description="Disordered" evidence="2">
    <location>
        <begin position="107"/>
        <end position="133"/>
    </location>
</feature>
<keyword evidence="1" id="KW-0175">Coiled coil</keyword>
<feature type="domain" description="Complex 1 LYR protein" evidence="3">
    <location>
        <begin position="15"/>
        <end position="76"/>
    </location>
</feature>
<gene>
    <name evidence="4" type="ORF">jhhlp_003138</name>
</gene>
<dbReference type="InterPro" id="IPR046896">
    <property type="entry name" value="Cup1-like_N"/>
</dbReference>
<dbReference type="CDD" id="cd20273">
    <property type="entry name" value="Complex1_LYR_unchar"/>
    <property type="match status" value="1"/>
</dbReference>
<dbReference type="STRING" id="41688.A0A2N3NFX6"/>
<comment type="caution">
    <text evidence="4">The sequence shown here is derived from an EMBL/GenBank/DDBJ whole genome shotgun (WGS) entry which is preliminary data.</text>
</comment>
<evidence type="ECO:0000313" key="5">
    <source>
        <dbReference type="Proteomes" id="UP000233524"/>
    </source>
</evidence>
<dbReference type="AlphaFoldDB" id="A0A2N3NFX6"/>
<dbReference type="EMBL" id="NLAX01000008">
    <property type="protein sequence ID" value="PKS11376.1"/>
    <property type="molecule type" value="Genomic_DNA"/>
</dbReference>
<feature type="coiled-coil region" evidence="1">
    <location>
        <begin position="253"/>
        <end position="302"/>
    </location>
</feature>
<dbReference type="Pfam" id="PF05347">
    <property type="entry name" value="Complex1_LYR"/>
    <property type="match status" value="1"/>
</dbReference>
<keyword evidence="5" id="KW-1185">Reference proteome</keyword>
<sequence>MPILIPARNSRHRAACFALYRALFRAAREIPLPSDLIRDATNPVHDAVRSQFRKNKADVSPRLVYAALTAGYKFLALFAKAKSDESIEHKFIIQHLEERAREVEAARAAQATRPEKSPPPPPAPPLLTRLPGWTGDPEETARYQCTIRPIPKSALSGERKVPRLCATTTGVPFLRFTKPQPKALTKRLWRLDQEIIGLTDASTQIRDEILPSATEEDAWEKRVRDMLVEESSQRKLSDAERELTSESPDNTYVNTYRAVRRQLQKELELIRRDNIARAGAMLELMRKEKALAESEKAAAQQTSAMATSS</sequence>
<proteinExistence type="predicted"/>
<dbReference type="InterPro" id="IPR008011">
    <property type="entry name" value="Complex1_LYR_dom"/>
</dbReference>
<dbReference type="InParanoid" id="A0A2N3NFX6"/>
<organism evidence="4 5">
    <name type="scientific">Lomentospora prolificans</name>
    <dbReference type="NCBI Taxonomy" id="41688"/>
    <lineage>
        <taxon>Eukaryota</taxon>
        <taxon>Fungi</taxon>
        <taxon>Dikarya</taxon>
        <taxon>Ascomycota</taxon>
        <taxon>Pezizomycotina</taxon>
        <taxon>Sordariomycetes</taxon>
        <taxon>Hypocreomycetidae</taxon>
        <taxon>Microascales</taxon>
        <taxon>Microascaceae</taxon>
        <taxon>Lomentospora</taxon>
    </lineage>
</organism>
<evidence type="ECO:0000259" key="3">
    <source>
        <dbReference type="Pfam" id="PF05347"/>
    </source>
</evidence>
<dbReference type="VEuPathDB" id="FungiDB:jhhlp_003138"/>
<evidence type="ECO:0000256" key="2">
    <source>
        <dbReference type="SAM" id="MobiDB-lite"/>
    </source>
</evidence>
<dbReference type="OrthoDB" id="6508832at2759"/>
<protein>
    <recommendedName>
        <fullName evidence="3">Complex 1 LYR protein domain-containing protein</fullName>
    </recommendedName>
</protein>
<dbReference type="Proteomes" id="UP000233524">
    <property type="component" value="Unassembled WGS sequence"/>
</dbReference>